<feature type="compositionally biased region" description="Basic and acidic residues" evidence="1">
    <location>
        <begin position="182"/>
        <end position="193"/>
    </location>
</feature>
<reference evidence="2" key="1">
    <citation type="submission" date="2021-02" db="EMBL/GenBank/DDBJ databases">
        <authorList>
            <person name="Palmer J.M."/>
        </authorList>
    </citation>
    <scope>NUCLEOTIDE SEQUENCE</scope>
    <source>
        <strain evidence="2">SCRP734</strain>
    </source>
</reference>
<keyword evidence="3" id="KW-1185">Reference proteome</keyword>
<feature type="region of interest" description="Disordered" evidence="1">
    <location>
        <begin position="275"/>
        <end position="314"/>
    </location>
</feature>
<evidence type="ECO:0000313" key="3">
    <source>
        <dbReference type="Proteomes" id="UP000694044"/>
    </source>
</evidence>
<dbReference type="Proteomes" id="UP000694044">
    <property type="component" value="Unassembled WGS sequence"/>
</dbReference>
<protein>
    <submittedName>
        <fullName evidence="2">Uncharacterized protein</fullName>
    </submittedName>
</protein>
<feature type="region of interest" description="Disordered" evidence="1">
    <location>
        <begin position="171"/>
        <end position="234"/>
    </location>
</feature>
<feature type="compositionally biased region" description="Basic residues" evidence="1">
    <location>
        <begin position="339"/>
        <end position="351"/>
    </location>
</feature>
<dbReference type="OrthoDB" id="73372at2759"/>
<evidence type="ECO:0000256" key="1">
    <source>
        <dbReference type="SAM" id="MobiDB-lite"/>
    </source>
</evidence>
<accession>A0A8T1VBY6</accession>
<evidence type="ECO:0000313" key="2">
    <source>
        <dbReference type="EMBL" id="KAG7378782.1"/>
    </source>
</evidence>
<feature type="compositionally biased region" description="Basic and acidic residues" evidence="1">
    <location>
        <begin position="209"/>
        <end position="219"/>
    </location>
</feature>
<gene>
    <name evidence="2" type="ORF">PHYPSEUDO_009508</name>
</gene>
<sequence length="510" mass="55544">MECGLGRWLPNSLASLCQGKKNHIWVRLQRCCRARFKSDTSAVHIVDTRVFRQSPCKSRGASAAQRTYCCSTQMIRDWRGRSRGEIARQRCSHESRARPELPFTRLGWCCCCPADGISCPKSRVAGVGAVFKFDAVTVHITARLRRGAPWKSNAVPPLTFPCNGATAGSPLASIRSPFRDTGQTHRESSDCSGRRSLQVRRHSSSSSERASRPTDRESDALEPPPSPAAAAAATTTEAAARLASMTLKCWNAAPPRKVPTIDTSASVESLLTAAAGNQASSRGRAAPKSARCRAQSSNWDKDAVDNSGESEDDRFDATAATIPAPSHQIHAMPALWVSGRRRHSRGRSRRRTVSENYNHSSAGYSNNSTPTGSTTSSLSSTLPSMLSGGDEQLREAAAAAGGSLNQRLRITSPVGPRFGGWVRGQAAEVQWEALDPSVQCVRIDVCNVAWTVPTTIAHRVANDGTFRWRRVYWGMPIAEGYYVNIYDVTEQKDPTDMLLLAQSERFAVIK</sequence>
<dbReference type="EMBL" id="JAGDFM010000396">
    <property type="protein sequence ID" value="KAG7378782.1"/>
    <property type="molecule type" value="Genomic_DNA"/>
</dbReference>
<feature type="compositionally biased region" description="Polar residues" evidence="1">
    <location>
        <begin position="354"/>
        <end position="364"/>
    </location>
</feature>
<feature type="region of interest" description="Disordered" evidence="1">
    <location>
        <begin position="335"/>
        <end position="386"/>
    </location>
</feature>
<name>A0A8T1VBY6_9STRA</name>
<proteinExistence type="predicted"/>
<comment type="caution">
    <text evidence="2">The sequence shown here is derived from an EMBL/GenBank/DDBJ whole genome shotgun (WGS) entry which is preliminary data.</text>
</comment>
<dbReference type="AlphaFoldDB" id="A0A8T1VBY6"/>
<organism evidence="2 3">
    <name type="scientific">Phytophthora pseudosyringae</name>
    <dbReference type="NCBI Taxonomy" id="221518"/>
    <lineage>
        <taxon>Eukaryota</taxon>
        <taxon>Sar</taxon>
        <taxon>Stramenopiles</taxon>
        <taxon>Oomycota</taxon>
        <taxon>Peronosporomycetes</taxon>
        <taxon>Peronosporales</taxon>
        <taxon>Peronosporaceae</taxon>
        <taxon>Phytophthora</taxon>
    </lineage>
</organism>
<feature type="compositionally biased region" description="Low complexity" evidence="1">
    <location>
        <begin position="365"/>
        <end position="386"/>
    </location>
</feature>